<dbReference type="GO" id="GO:0000723">
    <property type="term" value="P:telomere maintenance"/>
    <property type="evidence" value="ECO:0007669"/>
    <property type="project" value="TreeGrafter"/>
</dbReference>
<evidence type="ECO:0000256" key="1">
    <source>
        <dbReference type="ARBA" id="ARBA00004123"/>
    </source>
</evidence>
<dbReference type="GO" id="GO:0005730">
    <property type="term" value="C:nucleolus"/>
    <property type="evidence" value="ECO:0007669"/>
    <property type="project" value="InterPro"/>
</dbReference>
<evidence type="ECO:0008006" key="7">
    <source>
        <dbReference type="Google" id="ProtNLM"/>
    </source>
</evidence>
<dbReference type="GO" id="GO:0033314">
    <property type="term" value="P:mitotic DNA replication checkpoint signaling"/>
    <property type="evidence" value="ECO:0007669"/>
    <property type="project" value="TreeGrafter"/>
</dbReference>
<keyword evidence="6" id="KW-1185">Reference proteome</keyword>
<reference evidence="4 6" key="1">
    <citation type="journal article" date="2013" name="Genome Biol.">
        <title>Draft genome of the mountain pine beetle, Dendroctonus ponderosae Hopkins, a major forest pest.</title>
        <authorList>
            <person name="Keeling C.I."/>
            <person name="Yuen M.M."/>
            <person name="Liao N.Y."/>
            <person name="Docking T.R."/>
            <person name="Chan S.K."/>
            <person name="Taylor G.A."/>
            <person name="Palmquist D.L."/>
            <person name="Jackman S.D."/>
            <person name="Nguyen A."/>
            <person name="Li M."/>
            <person name="Henderson H."/>
            <person name="Janes J.K."/>
            <person name="Zhao Y."/>
            <person name="Pandoh P."/>
            <person name="Moore R."/>
            <person name="Sperling F.A."/>
            <person name="Huber D.P."/>
            <person name="Birol I."/>
            <person name="Jones S.J."/>
            <person name="Bohlmann J."/>
        </authorList>
    </citation>
    <scope>NUCLEOTIDE SEQUENCE</scope>
</reference>
<dbReference type="PANTHER" id="PTHR12900:SF0">
    <property type="entry name" value="CHECKPOINT PROTEIN"/>
    <property type="match status" value="1"/>
</dbReference>
<dbReference type="Gene3D" id="3.70.10.10">
    <property type="match status" value="1"/>
</dbReference>
<dbReference type="InterPro" id="IPR007150">
    <property type="entry name" value="HUS1/Mec3"/>
</dbReference>
<reference evidence="5" key="2">
    <citation type="submission" date="2024-08" db="UniProtKB">
        <authorList>
            <consortium name="EnsemblMetazoa"/>
        </authorList>
    </citation>
    <scope>IDENTIFICATION</scope>
</reference>
<dbReference type="GO" id="GO:0031573">
    <property type="term" value="P:mitotic intra-S DNA damage checkpoint signaling"/>
    <property type="evidence" value="ECO:0007669"/>
    <property type="project" value="TreeGrafter"/>
</dbReference>
<dbReference type="OrthoDB" id="10063861at2759"/>
<evidence type="ECO:0000256" key="2">
    <source>
        <dbReference type="ARBA" id="ARBA00005563"/>
    </source>
</evidence>
<dbReference type="OMA" id="VCWMRLE"/>
<dbReference type="Proteomes" id="UP000019118">
    <property type="component" value="Unassembled WGS sequence"/>
</dbReference>
<organism evidence="4">
    <name type="scientific">Dendroctonus ponderosae</name>
    <name type="common">Mountain pine beetle</name>
    <dbReference type="NCBI Taxonomy" id="77166"/>
    <lineage>
        <taxon>Eukaryota</taxon>
        <taxon>Metazoa</taxon>
        <taxon>Ecdysozoa</taxon>
        <taxon>Arthropoda</taxon>
        <taxon>Hexapoda</taxon>
        <taxon>Insecta</taxon>
        <taxon>Pterygota</taxon>
        <taxon>Neoptera</taxon>
        <taxon>Endopterygota</taxon>
        <taxon>Coleoptera</taxon>
        <taxon>Polyphaga</taxon>
        <taxon>Cucujiformia</taxon>
        <taxon>Curculionidae</taxon>
        <taxon>Scolytinae</taxon>
        <taxon>Dendroctonus</taxon>
    </lineage>
</organism>
<dbReference type="GO" id="GO:0044778">
    <property type="term" value="P:meiotic DNA integrity checkpoint signaling"/>
    <property type="evidence" value="ECO:0007669"/>
    <property type="project" value="TreeGrafter"/>
</dbReference>
<dbReference type="HOGENOM" id="CLU_035754_1_0_1"/>
<dbReference type="GO" id="GO:0006289">
    <property type="term" value="P:nucleotide-excision repair"/>
    <property type="evidence" value="ECO:0007669"/>
    <property type="project" value="TreeGrafter"/>
</dbReference>
<gene>
    <name evidence="5" type="primary">109542711</name>
    <name evidence="4" type="ORF">YQE_10623</name>
</gene>
<name>N6TU68_DENPD</name>
<accession>N6TU68</accession>
<dbReference type="PIRSF" id="PIRSF011312">
    <property type="entry name" value="Cell_cycle_HUS1"/>
    <property type="match status" value="1"/>
</dbReference>
<dbReference type="GO" id="GO:0035861">
    <property type="term" value="C:site of double-strand break"/>
    <property type="evidence" value="ECO:0007669"/>
    <property type="project" value="TreeGrafter"/>
</dbReference>
<dbReference type="InterPro" id="IPR016580">
    <property type="entry name" value="HUS1"/>
</dbReference>
<dbReference type="EMBL" id="KB741211">
    <property type="protein sequence ID" value="ENN72820.1"/>
    <property type="molecule type" value="Genomic_DNA"/>
</dbReference>
<evidence type="ECO:0000313" key="6">
    <source>
        <dbReference type="Proteomes" id="UP000019118"/>
    </source>
</evidence>
<feature type="non-terminal residue" evidence="4">
    <location>
        <position position="1"/>
    </location>
</feature>
<dbReference type="PANTHER" id="PTHR12900">
    <property type="entry name" value="MITOTIC AND DNA DAMAGE CHECKPOINT PROTEIN HUS1"/>
    <property type="match status" value="1"/>
</dbReference>
<dbReference type="KEGG" id="dpa:109542711"/>
<evidence type="ECO:0000313" key="5">
    <source>
        <dbReference type="EnsemblMetazoa" id="XP_019767606.1"/>
    </source>
</evidence>
<proteinExistence type="inferred from homology"/>
<protein>
    <recommendedName>
        <fullName evidence="7">Checkpoint protein</fullName>
    </recommendedName>
</protein>
<sequence>MKFRALMIENAAMRDFLNISVSLSRFAKTCVLRLTKTKMYFIISEEESRPRCPQAWCELPVSFYFKEYNIVGVSEVHNEIYLELSTALLAKSCSLLKQEAKYFKIKLTNKGSACLTLEMEFMSGELTSRQCIHDIPVEVISKKNWDDYKEPVFNDFHVSIQMPNLRSIRSIAEKMKNLGHSLTLRANKSGKLTLQMKNSTVNLSVHFPDLNVNSFVGSSANPGFSSEDEMGDSVSSTIDIKKFITFLFGMQLNNCQAICNIVQGKMVKLQMEQPDAFSLQIFLTQLSD</sequence>
<dbReference type="GO" id="GO:0000724">
    <property type="term" value="P:double-strand break repair via homologous recombination"/>
    <property type="evidence" value="ECO:0007669"/>
    <property type="project" value="TreeGrafter"/>
</dbReference>
<keyword evidence="3" id="KW-0539">Nucleus</keyword>
<evidence type="ECO:0000313" key="4">
    <source>
        <dbReference type="EMBL" id="ENN72820.1"/>
    </source>
</evidence>
<evidence type="ECO:0000256" key="3">
    <source>
        <dbReference type="ARBA" id="ARBA00023242"/>
    </source>
</evidence>
<dbReference type="Pfam" id="PF04005">
    <property type="entry name" value="Hus1"/>
    <property type="match status" value="1"/>
</dbReference>
<comment type="subcellular location">
    <subcellularLocation>
        <location evidence="1">Nucleus</location>
    </subcellularLocation>
</comment>
<comment type="similarity">
    <text evidence="2">Belongs to the HUS1 family.</text>
</comment>
<dbReference type="GO" id="GO:0030896">
    <property type="term" value="C:checkpoint clamp complex"/>
    <property type="evidence" value="ECO:0007669"/>
    <property type="project" value="InterPro"/>
</dbReference>
<dbReference type="AlphaFoldDB" id="N6TU68"/>
<dbReference type="EnsemblMetazoa" id="XM_019912047.1">
    <property type="protein sequence ID" value="XP_019767606.1"/>
    <property type="gene ID" value="LOC109542711"/>
</dbReference>